<gene>
    <name evidence="8" type="primary">Thap7</name>
    <name evidence="8" type="ORF">RHICYA_R11965</name>
</gene>
<feature type="region of interest" description="Disordered" evidence="6">
    <location>
        <begin position="1"/>
        <end position="29"/>
    </location>
</feature>
<keyword evidence="2 5" id="KW-0863">Zinc-finger</keyword>
<name>A0A7L1NRY5_RHICY</name>
<evidence type="ECO:0000313" key="9">
    <source>
        <dbReference type="Proteomes" id="UP000565785"/>
    </source>
</evidence>
<evidence type="ECO:0000256" key="2">
    <source>
        <dbReference type="ARBA" id="ARBA00022771"/>
    </source>
</evidence>
<feature type="compositionally biased region" description="Pro residues" evidence="6">
    <location>
        <begin position="84"/>
        <end position="99"/>
    </location>
</feature>
<evidence type="ECO:0000256" key="6">
    <source>
        <dbReference type="SAM" id="MobiDB-lite"/>
    </source>
</evidence>
<evidence type="ECO:0000256" key="5">
    <source>
        <dbReference type="PROSITE-ProRule" id="PRU00309"/>
    </source>
</evidence>
<dbReference type="EMBL" id="VXBP01007674">
    <property type="protein sequence ID" value="NXO01098.1"/>
    <property type="molecule type" value="Genomic_DNA"/>
</dbReference>
<evidence type="ECO:0000256" key="4">
    <source>
        <dbReference type="ARBA" id="ARBA00023125"/>
    </source>
</evidence>
<dbReference type="PROSITE" id="PS50950">
    <property type="entry name" value="ZF_THAP"/>
    <property type="match status" value="1"/>
</dbReference>
<comment type="caution">
    <text evidence="8">The sequence shown here is derived from an EMBL/GenBank/DDBJ whole genome shotgun (WGS) entry which is preliminary data.</text>
</comment>
<feature type="domain" description="THAP-type" evidence="7">
    <location>
        <begin position="1"/>
        <end position="71"/>
    </location>
</feature>
<feature type="non-terminal residue" evidence="8">
    <location>
        <position position="1"/>
    </location>
</feature>
<dbReference type="SUPFAM" id="SSF57716">
    <property type="entry name" value="Glucocorticoid receptor-like (DNA-binding domain)"/>
    <property type="match status" value="1"/>
</dbReference>
<evidence type="ECO:0000256" key="1">
    <source>
        <dbReference type="ARBA" id="ARBA00022723"/>
    </source>
</evidence>
<dbReference type="PANTHER" id="PTHR47502">
    <property type="entry name" value="THAP DOMAIN-CONTAINING PROTEIN 7"/>
    <property type="match status" value="1"/>
</dbReference>
<dbReference type="GO" id="GO:0008270">
    <property type="term" value="F:zinc ion binding"/>
    <property type="evidence" value="ECO:0007669"/>
    <property type="project" value="UniProtKB-KW"/>
</dbReference>
<evidence type="ECO:0000256" key="3">
    <source>
        <dbReference type="ARBA" id="ARBA00022833"/>
    </source>
</evidence>
<dbReference type="GO" id="GO:0006355">
    <property type="term" value="P:regulation of DNA-templated transcription"/>
    <property type="evidence" value="ECO:0007669"/>
    <property type="project" value="TreeGrafter"/>
</dbReference>
<dbReference type="GO" id="GO:0005634">
    <property type="term" value="C:nucleus"/>
    <property type="evidence" value="ECO:0007669"/>
    <property type="project" value="TreeGrafter"/>
</dbReference>
<dbReference type="OrthoDB" id="7312725at2759"/>
<evidence type="ECO:0000259" key="7">
    <source>
        <dbReference type="PROSITE" id="PS50950"/>
    </source>
</evidence>
<dbReference type="InterPro" id="IPR026519">
    <property type="entry name" value="THAP7"/>
</dbReference>
<keyword evidence="3" id="KW-0862">Zinc</keyword>
<feature type="non-terminal residue" evidence="8">
    <location>
        <position position="215"/>
    </location>
</feature>
<organism evidence="8 9">
    <name type="scientific">Rhinopomastus cyanomelas</name>
    <name type="common">Common scimitarbill</name>
    <dbReference type="NCBI Taxonomy" id="113115"/>
    <lineage>
        <taxon>Eukaryota</taxon>
        <taxon>Metazoa</taxon>
        <taxon>Chordata</taxon>
        <taxon>Craniata</taxon>
        <taxon>Vertebrata</taxon>
        <taxon>Euteleostomi</taxon>
        <taxon>Archelosauria</taxon>
        <taxon>Archosauria</taxon>
        <taxon>Dinosauria</taxon>
        <taxon>Saurischia</taxon>
        <taxon>Theropoda</taxon>
        <taxon>Coelurosauria</taxon>
        <taxon>Aves</taxon>
        <taxon>Neognathae</taxon>
        <taxon>Neoaves</taxon>
        <taxon>Telluraves</taxon>
        <taxon>Coraciimorphae</taxon>
        <taxon>Bucerotiformes</taxon>
        <taxon>Rhinopomastidae</taxon>
        <taxon>Rhinopomastus</taxon>
    </lineage>
</organism>
<dbReference type="PANTHER" id="PTHR47502:SF1">
    <property type="entry name" value="THAP DOMAIN-CONTAINING PROTEIN 7"/>
    <property type="match status" value="1"/>
</dbReference>
<protein>
    <submittedName>
        <fullName evidence="8">THAP7 protein</fullName>
    </submittedName>
</protein>
<dbReference type="InterPro" id="IPR006612">
    <property type="entry name" value="THAP_Znf"/>
</dbReference>
<keyword evidence="1" id="KW-0479">Metal-binding</keyword>
<keyword evidence="4 5" id="KW-0238">DNA-binding</keyword>
<keyword evidence="9" id="KW-1185">Reference proteome</keyword>
<reference evidence="8 9" key="1">
    <citation type="submission" date="2019-09" db="EMBL/GenBank/DDBJ databases">
        <title>Bird 10,000 Genomes (B10K) Project - Family phase.</title>
        <authorList>
            <person name="Zhang G."/>
        </authorList>
    </citation>
    <scope>NUCLEOTIDE SEQUENCE [LARGE SCALE GENOMIC DNA]</scope>
    <source>
        <strain evidence="8">B10K-DU-002-35</strain>
        <tissue evidence="8">Muscle</tissue>
    </source>
</reference>
<feature type="region of interest" description="Disordered" evidence="6">
    <location>
        <begin position="70"/>
        <end position="109"/>
    </location>
</feature>
<dbReference type="GO" id="GO:0003677">
    <property type="term" value="F:DNA binding"/>
    <property type="evidence" value="ECO:0007669"/>
    <property type="project" value="UniProtKB-UniRule"/>
</dbReference>
<dbReference type="Pfam" id="PF05485">
    <property type="entry name" value="THAP"/>
    <property type="match status" value="1"/>
</dbReference>
<dbReference type="AlphaFoldDB" id="A0A7L1NRY5"/>
<evidence type="ECO:0000313" key="8">
    <source>
        <dbReference type="EMBL" id="NXO01098.1"/>
    </source>
</evidence>
<dbReference type="SMART" id="SM00980">
    <property type="entry name" value="THAP"/>
    <property type="match status" value="1"/>
</dbReference>
<accession>A0A7L1NRY5</accession>
<dbReference type="SMART" id="SM00692">
    <property type="entry name" value="DM3"/>
    <property type="match status" value="1"/>
</dbReference>
<sequence>PAPHSLPQRDIGRRAQWLQNSRRQDPTGRGCWDPVSKYIYFCSQHFDKSCFEIVGFSGYHRLKEGAIPTVFSSTPHRSPRTPKLRPPPADSDAPKPPGTPKRWRLGDPPIPGNPQFAAEVSCFPVDSEDPTAPPAGDHGEVPALPGLLGARGTFVDQTGDQEGEEIQPLITSVFSIADCRPPSPSVYMLRLPAPPGSYIQSEHSYQVGSALLWKR</sequence>
<dbReference type="Proteomes" id="UP000565785">
    <property type="component" value="Unassembled WGS sequence"/>
</dbReference>
<proteinExistence type="predicted"/>